<dbReference type="OrthoDB" id="628703at2"/>
<accession>A0A2S7L219</accession>
<dbReference type="GO" id="GO:0003700">
    <property type="term" value="F:DNA-binding transcription factor activity"/>
    <property type="evidence" value="ECO:0007669"/>
    <property type="project" value="TreeGrafter"/>
</dbReference>
<gene>
    <name evidence="5" type="ORF">BST83_00720</name>
</gene>
<dbReference type="InterPro" id="IPR000843">
    <property type="entry name" value="HTH_LacI"/>
</dbReference>
<dbReference type="Gene3D" id="3.40.50.2300">
    <property type="match status" value="2"/>
</dbReference>
<name>A0A2S7L219_9FLAO</name>
<dbReference type="GO" id="GO:0000976">
    <property type="term" value="F:transcription cis-regulatory region binding"/>
    <property type="evidence" value="ECO:0007669"/>
    <property type="project" value="TreeGrafter"/>
</dbReference>
<evidence type="ECO:0000256" key="3">
    <source>
        <dbReference type="ARBA" id="ARBA00023163"/>
    </source>
</evidence>
<keyword evidence="2" id="KW-0238">DNA-binding</keyword>
<dbReference type="InterPro" id="IPR028082">
    <property type="entry name" value="Peripla_BP_I"/>
</dbReference>
<dbReference type="SMART" id="SM00354">
    <property type="entry name" value="HTH_LACI"/>
    <property type="match status" value="1"/>
</dbReference>
<dbReference type="Pfam" id="PF00356">
    <property type="entry name" value="LacI"/>
    <property type="match status" value="1"/>
</dbReference>
<dbReference type="PANTHER" id="PTHR30146:SF144">
    <property type="entry name" value="LACI-FAMILY TRANSCRIPTION REGULATOR"/>
    <property type="match status" value="1"/>
</dbReference>
<dbReference type="SUPFAM" id="SSF53822">
    <property type="entry name" value="Periplasmic binding protein-like I"/>
    <property type="match status" value="1"/>
</dbReference>
<dbReference type="PROSITE" id="PS50932">
    <property type="entry name" value="HTH_LACI_2"/>
    <property type="match status" value="1"/>
</dbReference>
<evidence type="ECO:0000259" key="4">
    <source>
        <dbReference type="PROSITE" id="PS50932"/>
    </source>
</evidence>
<dbReference type="CDD" id="cd01392">
    <property type="entry name" value="HTH_LacI"/>
    <property type="match status" value="1"/>
</dbReference>
<dbReference type="Pfam" id="PF13407">
    <property type="entry name" value="Peripla_BP_4"/>
    <property type="match status" value="1"/>
</dbReference>
<evidence type="ECO:0000313" key="5">
    <source>
        <dbReference type="EMBL" id="PQB08917.1"/>
    </source>
</evidence>
<keyword evidence="1" id="KW-0805">Transcription regulation</keyword>
<sequence length="359" mass="40924">MLRIKDIALEANVSEGTVDRVLHNRGGVSKKTEEKIKKILQERNFIQNPVASALAMQTNFSIGVLIPEFTDEDIFWKSPYFGILKASSEVKNTGIRVDHYSFKPSEPSSYIDAFTKLIATKPSAVLLVPFFIEKTKKILNQLKALDIECYFLNIEPLGFDDVRFIGQDAYNAGFIAGKLMNLSIPENRSTLIIKTKNQVKNQTISSRIQGYENYFTENKLKNTVTKLTIDNFADVSSNRKIIKTFLEKNKSIKGIFVPSSRISKIVACFSEEQLKDLKLIGFDNIDKNIELLKDDSIAFLISQKPFEQGYEAIRLIADQLKFKKNIAAKIYLPIDILIKENVIYPDLNQKLFENENYPK</sequence>
<reference evidence="5 6" key="1">
    <citation type="submission" date="2016-11" db="EMBL/GenBank/DDBJ databases">
        <title>Trade-off between light-utilization and light-protection in marine flavobacteria.</title>
        <authorList>
            <person name="Kumagai Y."/>
        </authorList>
    </citation>
    <scope>NUCLEOTIDE SEQUENCE [LARGE SCALE GENOMIC DNA]</scope>
    <source>
        <strain evidence="5 6">ATCC 700397</strain>
    </source>
</reference>
<dbReference type="SUPFAM" id="SSF47413">
    <property type="entry name" value="lambda repressor-like DNA-binding domains"/>
    <property type="match status" value="1"/>
</dbReference>
<dbReference type="RefSeq" id="WP_104808139.1">
    <property type="nucleotide sequence ID" value="NZ_MQUA01000004.1"/>
</dbReference>
<evidence type="ECO:0000256" key="1">
    <source>
        <dbReference type="ARBA" id="ARBA00023015"/>
    </source>
</evidence>
<organism evidence="5 6">
    <name type="scientific">Polaribacter filamentus</name>
    <dbReference type="NCBI Taxonomy" id="53483"/>
    <lineage>
        <taxon>Bacteria</taxon>
        <taxon>Pseudomonadati</taxon>
        <taxon>Bacteroidota</taxon>
        <taxon>Flavobacteriia</taxon>
        <taxon>Flavobacteriales</taxon>
        <taxon>Flavobacteriaceae</taxon>
    </lineage>
</organism>
<proteinExistence type="predicted"/>
<dbReference type="AlphaFoldDB" id="A0A2S7L219"/>
<keyword evidence="6" id="KW-1185">Reference proteome</keyword>
<dbReference type="Proteomes" id="UP000239522">
    <property type="component" value="Unassembled WGS sequence"/>
</dbReference>
<protein>
    <recommendedName>
        <fullName evidence="4">HTH lacI-type domain-containing protein</fullName>
    </recommendedName>
</protein>
<feature type="domain" description="HTH lacI-type" evidence="4">
    <location>
        <begin position="2"/>
        <end position="56"/>
    </location>
</feature>
<dbReference type="PROSITE" id="PS00356">
    <property type="entry name" value="HTH_LACI_1"/>
    <property type="match status" value="1"/>
</dbReference>
<dbReference type="Gene3D" id="1.10.260.40">
    <property type="entry name" value="lambda repressor-like DNA-binding domains"/>
    <property type="match status" value="1"/>
</dbReference>
<evidence type="ECO:0000256" key="2">
    <source>
        <dbReference type="ARBA" id="ARBA00023125"/>
    </source>
</evidence>
<evidence type="ECO:0000313" key="6">
    <source>
        <dbReference type="Proteomes" id="UP000239522"/>
    </source>
</evidence>
<comment type="caution">
    <text evidence="5">The sequence shown here is derived from an EMBL/GenBank/DDBJ whole genome shotgun (WGS) entry which is preliminary data.</text>
</comment>
<dbReference type="InterPro" id="IPR010982">
    <property type="entry name" value="Lambda_DNA-bd_dom_sf"/>
</dbReference>
<dbReference type="InterPro" id="IPR025997">
    <property type="entry name" value="SBP_2_dom"/>
</dbReference>
<dbReference type="EMBL" id="MQUA01000004">
    <property type="protein sequence ID" value="PQB08917.1"/>
    <property type="molecule type" value="Genomic_DNA"/>
</dbReference>
<dbReference type="PANTHER" id="PTHR30146">
    <property type="entry name" value="LACI-RELATED TRANSCRIPTIONAL REPRESSOR"/>
    <property type="match status" value="1"/>
</dbReference>
<keyword evidence="3" id="KW-0804">Transcription</keyword>